<protein>
    <submittedName>
        <fullName evidence="3">Thiosulfate sulfurtransferase</fullName>
    </submittedName>
</protein>
<gene>
    <name evidence="3" type="ORF">FOKN1_2266</name>
</gene>
<feature type="domain" description="Rhodanese" evidence="2">
    <location>
        <begin position="17"/>
        <end position="128"/>
    </location>
</feature>
<dbReference type="OrthoDB" id="9781034at2"/>
<sequence>MKDKILYTPGEAMELMKTDKVMLIDIRDSDDYAESHIQGAVNLPDIFYYLAETTPEGLEKLHEHFRQQLSAIGLTPDTTAIVYEDAYDSRYGGSCRGYWLLRYLGHARTGVLDGGFSAWLEEGLPADAEPVPTTPVEFAIDPQPEMLATRDEVLNCLDKPDVKLLDIRDRVEWDAKSSSPYGVDFAPRKGRLPGARWMEWYSFLERDGQIPYFKSPDRIRALCAEYGLYPEDNIIIYCFKGARASNTYVALKEAGFQKVRNYFGSWNEWSRDPQLPANEEVFG</sequence>
<evidence type="ECO:0000313" key="4">
    <source>
        <dbReference type="Proteomes" id="UP000218765"/>
    </source>
</evidence>
<keyword evidence="4" id="KW-1185">Reference proteome</keyword>
<dbReference type="CDD" id="cd01449">
    <property type="entry name" value="TST_Repeat_2"/>
    <property type="match status" value="1"/>
</dbReference>
<dbReference type="AlphaFoldDB" id="A0A1Z4VSM9"/>
<reference evidence="3 4" key="1">
    <citation type="submission" date="2017-05" db="EMBL/GenBank/DDBJ databases">
        <title>Thiocyanate degradation by Thiohalobacter thiocyanaticus FOKN1.</title>
        <authorList>
            <person name="Oshiki M."/>
            <person name="Fukushima T."/>
            <person name="Kawano S."/>
            <person name="Nakagawa J."/>
        </authorList>
    </citation>
    <scope>NUCLEOTIDE SEQUENCE [LARGE SCALE GENOMIC DNA]</scope>
    <source>
        <strain evidence="3 4">FOKN1</strain>
    </source>
</reference>
<keyword evidence="1" id="KW-0677">Repeat</keyword>
<dbReference type="Gene3D" id="3.40.250.10">
    <property type="entry name" value="Rhodanese-like domain"/>
    <property type="match status" value="2"/>
</dbReference>
<organism evidence="3 4">
    <name type="scientific">Thiohalobacter thiocyanaticus</name>
    <dbReference type="NCBI Taxonomy" id="585455"/>
    <lineage>
        <taxon>Bacteria</taxon>
        <taxon>Pseudomonadati</taxon>
        <taxon>Pseudomonadota</taxon>
        <taxon>Gammaproteobacteria</taxon>
        <taxon>Thiohalobacterales</taxon>
        <taxon>Thiohalobacteraceae</taxon>
        <taxon>Thiohalobacter</taxon>
    </lineage>
</organism>
<proteinExistence type="predicted"/>
<dbReference type="RefSeq" id="WP_096366710.1">
    <property type="nucleotide sequence ID" value="NZ_AP018052.1"/>
</dbReference>
<keyword evidence="3" id="KW-0808">Transferase</keyword>
<evidence type="ECO:0000259" key="2">
    <source>
        <dbReference type="PROSITE" id="PS50206"/>
    </source>
</evidence>
<accession>A0A1Z4VSM9</accession>
<dbReference type="Proteomes" id="UP000218765">
    <property type="component" value="Chromosome"/>
</dbReference>
<dbReference type="SUPFAM" id="SSF52821">
    <property type="entry name" value="Rhodanese/Cell cycle control phosphatase"/>
    <property type="match status" value="2"/>
</dbReference>
<dbReference type="EMBL" id="AP018052">
    <property type="protein sequence ID" value="BAZ94640.1"/>
    <property type="molecule type" value="Genomic_DNA"/>
</dbReference>
<dbReference type="KEGG" id="ttc:FOKN1_2266"/>
<dbReference type="InterPro" id="IPR001763">
    <property type="entry name" value="Rhodanese-like_dom"/>
</dbReference>
<dbReference type="GO" id="GO:0016740">
    <property type="term" value="F:transferase activity"/>
    <property type="evidence" value="ECO:0007669"/>
    <property type="project" value="UniProtKB-KW"/>
</dbReference>
<dbReference type="PANTHER" id="PTHR43855:SF1">
    <property type="entry name" value="THIOSULFATE SULFURTRANSFERASE"/>
    <property type="match status" value="1"/>
</dbReference>
<dbReference type="Pfam" id="PF00581">
    <property type="entry name" value="Rhodanese"/>
    <property type="match status" value="2"/>
</dbReference>
<dbReference type="PROSITE" id="PS50206">
    <property type="entry name" value="RHODANESE_3"/>
    <property type="match status" value="2"/>
</dbReference>
<dbReference type="InterPro" id="IPR036873">
    <property type="entry name" value="Rhodanese-like_dom_sf"/>
</dbReference>
<dbReference type="PANTHER" id="PTHR43855">
    <property type="entry name" value="THIOSULFATE SULFURTRANSFERASE"/>
    <property type="match status" value="1"/>
</dbReference>
<dbReference type="SMART" id="SM00450">
    <property type="entry name" value="RHOD"/>
    <property type="match status" value="2"/>
</dbReference>
<dbReference type="InterPro" id="IPR051126">
    <property type="entry name" value="Thiosulfate_sulfurtransferase"/>
</dbReference>
<evidence type="ECO:0000313" key="3">
    <source>
        <dbReference type="EMBL" id="BAZ94640.1"/>
    </source>
</evidence>
<name>A0A1Z4VSM9_9GAMM</name>
<feature type="domain" description="Rhodanese" evidence="2">
    <location>
        <begin position="158"/>
        <end position="278"/>
    </location>
</feature>
<evidence type="ECO:0000256" key="1">
    <source>
        <dbReference type="ARBA" id="ARBA00022737"/>
    </source>
</evidence>